<accession>A0A084JS23</accession>
<reference evidence="1 2" key="1">
    <citation type="submission" date="2014-07" db="EMBL/GenBank/DDBJ databases">
        <title>Draft genome of Clostridium celerecrescens 152B isolated from sediments associated with methane hydrate from Krishna Godavari basin.</title>
        <authorList>
            <person name="Honkalas V.S."/>
            <person name="Dabir A.P."/>
            <person name="Arora P."/>
            <person name="Dhakephalkar P.K."/>
        </authorList>
    </citation>
    <scope>NUCLEOTIDE SEQUENCE [LARGE SCALE GENOMIC DNA]</scope>
    <source>
        <strain evidence="1 2">152B</strain>
    </source>
</reference>
<evidence type="ECO:0000313" key="2">
    <source>
        <dbReference type="Proteomes" id="UP000028525"/>
    </source>
</evidence>
<dbReference type="STRING" id="29354.IO98_00825"/>
<protein>
    <submittedName>
        <fullName evidence="1">Uncharacterized protein</fullName>
    </submittedName>
</protein>
<proteinExistence type="predicted"/>
<dbReference type="Proteomes" id="UP000028525">
    <property type="component" value="Unassembled WGS sequence"/>
</dbReference>
<sequence length="79" mass="9303">MKPEEYDRMRGRSRSRRRRRNRGREILVGFLRLLLALFLLICLTVGGVFGYRYWEGNKTSETPLETSREVAPETMGESH</sequence>
<evidence type="ECO:0000313" key="1">
    <source>
        <dbReference type="EMBL" id="KEZ91757.1"/>
    </source>
</evidence>
<gene>
    <name evidence="1" type="ORF">IO98_00825</name>
</gene>
<dbReference type="OrthoDB" id="2064078at2"/>
<organism evidence="1 2">
    <name type="scientific">Lacrimispora celerecrescens</name>
    <dbReference type="NCBI Taxonomy" id="29354"/>
    <lineage>
        <taxon>Bacteria</taxon>
        <taxon>Bacillati</taxon>
        <taxon>Bacillota</taxon>
        <taxon>Clostridia</taxon>
        <taxon>Lachnospirales</taxon>
        <taxon>Lachnospiraceae</taxon>
        <taxon>Lacrimispora</taxon>
    </lineage>
</organism>
<comment type="caution">
    <text evidence="1">The sequence shown here is derived from an EMBL/GenBank/DDBJ whole genome shotgun (WGS) entry which is preliminary data.</text>
</comment>
<keyword evidence="2" id="KW-1185">Reference proteome</keyword>
<dbReference type="EMBL" id="JPME01000002">
    <property type="protein sequence ID" value="KEZ91757.1"/>
    <property type="molecule type" value="Genomic_DNA"/>
</dbReference>
<dbReference type="AlphaFoldDB" id="A0A084JS23"/>
<name>A0A084JS23_9FIRM</name>